<keyword evidence="2" id="KW-1185">Reference proteome</keyword>
<sequence length="1002" mass="110898">MARSRSERMDGASSQSTRPSQDKATQPEKIASKRLPAILDHFNKRDMKTLFRCALALWSATLLIFIGTSLRNLGTAVFFGSMVNIFIPPSNIVFMYLLMASTMLIGMGLAWAWGAIVMKAALATRPASETQARLALLGQQAAQQAKYNNGIISDETQIIIDNGFMLDTRVSITWMFLICIFIYLLARLRAAEHKFILTQVFGTIIADLWLTIGPLLPSFQGTLVQALIKPAAAGVAIGLAANIFIFPESTSHQLLTNFQDLIMVMKDPVSLLSQRLGKKDHTVDAGELEGLPAKLLLLWADAEPMLSFLPLDFSFGRWNAQDIATLKEPMRKVMLATIDLVNWQLRTKEGVDKAQSLQETFGDDKQERLAVAHHQLLQTLDLVHSLRTEESELSIQNSFLAMAEPGHVLLDACEEAQDAYYHCLQLVNSRRWFGRPSTAMIEQNVRDHQHVLESLTAKRRVYTDESHTLLVQAHRHLFDEAGKLKQDSHRDQLSGLFFALVAKEHILQLTTALEALLKQAIVLEQKRVVSRIWAPTSLRDFAHWVISRNRPPHVSETQIDTVQNEAKPNTSLAEWQFKLKQQNMPRKGRKGLGRLILGVWQWFTNEEGTYALRVLIVTIAAGVPAMCKTSAGFYQREKGLWALIMAQTGITSFSADFAFEFVCKALGTIIGGILGMLAWYIGSGSGLGNPYGLAAVMAVFGTVIVWLRLWAPPHLLPATIMGSVTCFLIVGYSYGDTHIPEYGSPGVGYGVFWHRTVLVLVGFGLAAIVTILPRPSTASRHIMRSLSTAIHESADLYALVLSTWNSDSESAGTRISIAESATVATAESITHLEEILGQIRFEFSDSPFPPSTCAKVKVLCERISEHQGQLVIRTSQLSPYLRARFERTTGILNHDTIGDVMAVLSVIEQALKTGDPIPSLLPTPLVRRCFAAGEAEELHTLSSDLLGEEGFRHYCVALTAYLVFLGSLDECVMVLKHALGESHVVDFDLRMGLLAEKAGEQV</sequence>
<reference evidence="1" key="1">
    <citation type="submission" date="2022-10" db="EMBL/GenBank/DDBJ databases">
        <title>Culturing micro-colonial fungi from biological soil crusts in the Mojave desert and describing Neophaeococcomyces mojavensis, and introducing the new genera and species Taxawa tesnikishii.</title>
        <authorList>
            <person name="Kurbessoian T."/>
            <person name="Stajich J.E."/>
        </authorList>
    </citation>
    <scope>NUCLEOTIDE SEQUENCE</scope>
    <source>
        <strain evidence="1">JES_115</strain>
    </source>
</reference>
<protein>
    <submittedName>
        <fullName evidence="1">Uncharacterized protein</fullName>
    </submittedName>
</protein>
<comment type="caution">
    <text evidence="1">The sequence shown here is derived from an EMBL/GenBank/DDBJ whole genome shotgun (WGS) entry which is preliminary data.</text>
</comment>
<name>A0ACC2YI09_9PEZI</name>
<evidence type="ECO:0000313" key="2">
    <source>
        <dbReference type="Proteomes" id="UP001172680"/>
    </source>
</evidence>
<accession>A0ACC2YI09</accession>
<gene>
    <name evidence="1" type="ORF">H2199_008795</name>
</gene>
<dbReference type="Proteomes" id="UP001172680">
    <property type="component" value="Unassembled WGS sequence"/>
</dbReference>
<dbReference type="EMBL" id="JAPDRP010000029">
    <property type="protein sequence ID" value="KAJ9634931.1"/>
    <property type="molecule type" value="Genomic_DNA"/>
</dbReference>
<organism evidence="1 2">
    <name type="scientific">Coniosporium tulheliwenetii</name>
    <dbReference type="NCBI Taxonomy" id="3383036"/>
    <lineage>
        <taxon>Eukaryota</taxon>
        <taxon>Fungi</taxon>
        <taxon>Dikarya</taxon>
        <taxon>Ascomycota</taxon>
        <taxon>Pezizomycotina</taxon>
        <taxon>Dothideomycetes</taxon>
        <taxon>Dothideomycetes incertae sedis</taxon>
        <taxon>Coniosporium</taxon>
    </lineage>
</organism>
<evidence type="ECO:0000313" key="1">
    <source>
        <dbReference type="EMBL" id="KAJ9634931.1"/>
    </source>
</evidence>
<proteinExistence type="predicted"/>